<dbReference type="EMBL" id="CP036263">
    <property type="protein sequence ID" value="QDT00546.1"/>
    <property type="molecule type" value="Genomic_DNA"/>
</dbReference>
<evidence type="ECO:0000313" key="8">
    <source>
        <dbReference type="Proteomes" id="UP000319852"/>
    </source>
</evidence>
<organism evidence="7 8">
    <name type="scientific">Adhaeretor mobilis</name>
    <dbReference type="NCBI Taxonomy" id="1930276"/>
    <lineage>
        <taxon>Bacteria</taxon>
        <taxon>Pseudomonadati</taxon>
        <taxon>Planctomycetota</taxon>
        <taxon>Planctomycetia</taxon>
        <taxon>Pirellulales</taxon>
        <taxon>Lacipirellulaceae</taxon>
        <taxon>Adhaeretor</taxon>
    </lineage>
</organism>
<dbReference type="Proteomes" id="UP000319852">
    <property type="component" value="Chromosome"/>
</dbReference>
<evidence type="ECO:0000256" key="1">
    <source>
        <dbReference type="ARBA" id="ARBA00004141"/>
    </source>
</evidence>
<feature type="transmembrane region" description="Helical" evidence="6">
    <location>
        <begin position="61"/>
        <end position="79"/>
    </location>
</feature>
<keyword evidence="8" id="KW-1185">Reference proteome</keyword>
<accession>A0A517N093</accession>
<comment type="subcellular location">
    <subcellularLocation>
        <location evidence="1">Membrane</location>
        <topology evidence="1">Multi-pass membrane protein</topology>
    </subcellularLocation>
</comment>
<dbReference type="RefSeq" id="WP_145062129.1">
    <property type="nucleotide sequence ID" value="NZ_CP036263.1"/>
</dbReference>
<dbReference type="PANTHER" id="PTHR37306">
    <property type="entry name" value="COLICIN V PRODUCTION PROTEIN"/>
    <property type="match status" value="1"/>
</dbReference>
<dbReference type="AlphaFoldDB" id="A0A517N093"/>
<reference evidence="7 8" key="1">
    <citation type="submission" date="2019-02" db="EMBL/GenBank/DDBJ databases">
        <title>Deep-cultivation of Planctomycetes and their phenomic and genomic characterization uncovers novel biology.</title>
        <authorList>
            <person name="Wiegand S."/>
            <person name="Jogler M."/>
            <person name="Boedeker C."/>
            <person name="Pinto D."/>
            <person name="Vollmers J."/>
            <person name="Rivas-Marin E."/>
            <person name="Kohn T."/>
            <person name="Peeters S.H."/>
            <person name="Heuer A."/>
            <person name="Rast P."/>
            <person name="Oberbeckmann S."/>
            <person name="Bunk B."/>
            <person name="Jeske O."/>
            <person name="Meyerdierks A."/>
            <person name="Storesund J.E."/>
            <person name="Kallscheuer N."/>
            <person name="Luecker S."/>
            <person name="Lage O.M."/>
            <person name="Pohl T."/>
            <person name="Merkel B.J."/>
            <person name="Hornburger P."/>
            <person name="Mueller R.-W."/>
            <person name="Bruemmer F."/>
            <person name="Labrenz M."/>
            <person name="Spormann A.M."/>
            <person name="Op den Camp H."/>
            <person name="Overmann J."/>
            <person name="Amann R."/>
            <person name="Jetten M.S.M."/>
            <person name="Mascher T."/>
            <person name="Medema M.H."/>
            <person name="Devos D.P."/>
            <person name="Kaster A.-K."/>
            <person name="Ovreas L."/>
            <person name="Rohde M."/>
            <person name="Galperin M.Y."/>
            <person name="Jogler C."/>
        </authorList>
    </citation>
    <scope>NUCLEOTIDE SEQUENCE [LARGE SCALE GENOMIC DNA]</scope>
    <source>
        <strain evidence="7 8">HG15A2</strain>
    </source>
</reference>
<protein>
    <submittedName>
        <fullName evidence="7">Colicin V production protein</fullName>
    </submittedName>
</protein>
<keyword evidence="4 6" id="KW-0472">Membrane</keyword>
<dbReference type="KEGG" id="amob:HG15A2_38840"/>
<proteinExistence type="predicted"/>
<feature type="transmembrane region" description="Helical" evidence="6">
    <location>
        <begin position="99"/>
        <end position="122"/>
    </location>
</feature>
<dbReference type="InterPro" id="IPR003825">
    <property type="entry name" value="Colicin-V_CvpA"/>
</dbReference>
<feature type="compositionally biased region" description="Polar residues" evidence="5">
    <location>
        <begin position="205"/>
        <end position="233"/>
    </location>
</feature>
<sequence length="253" mass="27775">MQTYDILMLVVLGAATLFGFWKGLAWQIASIASIVVSYFAAHQFSDQLAPRISQHAPWNKFLAMLIIYAATSFVIWMIFRMVSGAIDRVRLKEFDRQMGALVGFGKGILFCIAITFFAVTLLGEEQKQRIVASGSGQTIVKFLDKADSIVPPEIHDIVGPTIQKVEERLDPNYQSPHAGSLETVGRLWESTRQNTQGAGQGGSIWPSSANSTSQNSGPAVGQQTPTNPWQNEPQPLPPRDTRTPAWPASTSTR</sequence>
<dbReference type="PANTHER" id="PTHR37306:SF1">
    <property type="entry name" value="COLICIN V PRODUCTION PROTEIN"/>
    <property type="match status" value="1"/>
</dbReference>
<dbReference type="GO" id="GO:0009403">
    <property type="term" value="P:toxin biosynthetic process"/>
    <property type="evidence" value="ECO:0007669"/>
    <property type="project" value="InterPro"/>
</dbReference>
<keyword evidence="3 6" id="KW-1133">Transmembrane helix</keyword>
<dbReference type="Pfam" id="PF02674">
    <property type="entry name" value="Colicin_V"/>
    <property type="match status" value="1"/>
</dbReference>
<name>A0A517N093_9BACT</name>
<dbReference type="GO" id="GO:0016020">
    <property type="term" value="C:membrane"/>
    <property type="evidence" value="ECO:0007669"/>
    <property type="project" value="UniProtKB-SubCell"/>
</dbReference>
<feature type="region of interest" description="Disordered" evidence="5">
    <location>
        <begin position="193"/>
        <end position="253"/>
    </location>
</feature>
<evidence type="ECO:0000256" key="3">
    <source>
        <dbReference type="ARBA" id="ARBA00022989"/>
    </source>
</evidence>
<evidence type="ECO:0000313" key="7">
    <source>
        <dbReference type="EMBL" id="QDT00546.1"/>
    </source>
</evidence>
<evidence type="ECO:0000256" key="5">
    <source>
        <dbReference type="SAM" id="MobiDB-lite"/>
    </source>
</evidence>
<keyword evidence="2 6" id="KW-0812">Transmembrane</keyword>
<evidence type="ECO:0000256" key="6">
    <source>
        <dbReference type="SAM" id="Phobius"/>
    </source>
</evidence>
<evidence type="ECO:0000256" key="2">
    <source>
        <dbReference type="ARBA" id="ARBA00022692"/>
    </source>
</evidence>
<gene>
    <name evidence="7" type="ORF">HG15A2_38840</name>
</gene>
<dbReference type="OrthoDB" id="268713at2"/>
<evidence type="ECO:0000256" key="4">
    <source>
        <dbReference type="ARBA" id="ARBA00023136"/>
    </source>
</evidence>